<sequence>MLLNDELLLDYRRCERRSYLNVYGDISQREPERDFVLKLRKENRLQVMEFLAGREHCTPDFPSSDWQLGAKQTAEWMAEGVNLIERGVLLLHEPISGVLAELNPEGERDWDEETLGESVFFVGRPTLLVKQPGQSRWGDWSYTPVNIRLGKRAKPEYKIISAFHAYLLERLQGEKPLETQLILRDLDYCGVDLTVWFPRLAETLAGCWQMLEEKREPEVFISRQRCGLCHWHSYCHAIAQTQQHLSLVPGVTPSRYEELQQLGVNSLEKLAHFTLPEVTEHIDFTVGEQLQLQALALWEKRAILLPQAPYHFKQQLPQNTIELYFDIEAEPERNVDYLLGVLYVNHTTQTQKFYTFLAEQPEDEPFIWHQCLALFERYPQAPIFHFADYEVDTVKRLSRSYGIPSQPWRQFLQRFVDIHHWVTASVVAPVESYSLKSLAKWLGFEWRDPDMSGDQTVCWYDQWLQKGDRHYLDAIVRYNEDDCRATYHLKMWLQEFLNSQGS</sequence>
<dbReference type="NCBIfam" id="TIGR03491">
    <property type="entry name" value="TM0106 family RecB-like putative nuclease"/>
    <property type="match status" value="1"/>
</dbReference>
<keyword evidence="3" id="KW-1185">Reference proteome</keyword>
<dbReference type="Pfam" id="PF13482">
    <property type="entry name" value="RNase_H_2"/>
    <property type="match status" value="1"/>
</dbReference>
<dbReference type="Proteomes" id="UP001526426">
    <property type="component" value="Unassembled WGS sequence"/>
</dbReference>
<name>A0ABT3L7D5_9CYAN</name>
<organism evidence="2 3">
    <name type="scientific">Spirulina subsalsa FACHB-351</name>
    <dbReference type="NCBI Taxonomy" id="234711"/>
    <lineage>
        <taxon>Bacteria</taxon>
        <taxon>Bacillati</taxon>
        <taxon>Cyanobacteriota</taxon>
        <taxon>Cyanophyceae</taxon>
        <taxon>Spirulinales</taxon>
        <taxon>Spirulinaceae</taxon>
        <taxon>Spirulina</taxon>
    </lineage>
</organism>
<feature type="domain" description="YprB ribonuclease H-like" evidence="1">
    <location>
        <begin position="323"/>
        <end position="493"/>
    </location>
</feature>
<dbReference type="EMBL" id="JAIHOM010000056">
    <property type="protein sequence ID" value="MCW6037092.1"/>
    <property type="molecule type" value="Genomic_DNA"/>
</dbReference>
<evidence type="ECO:0000313" key="3">
    <source>
        <dbReference type="Proteomes" id="UP001526426"/>
    </source>
</evidence>
<dbReference type="InterPro" id="IPR038720">
    <property type="entry name" value="YprB_RNase_H-like_dom"/>
</dbReference>
<evidence type="ECO:0000259" key="1">
    <source>
        <dbReference type="Pfam" id="PF13482"/>
    </source>
</evidence>
<protein>
    <submittedName>
        <fullName evidence="2">TM0106 family RecB-like putative nuclease</fullName>
    </submittedName>
</protein>
<reference evidence="2 3" key="1">
    <citation type="submission" date="2021-08" db="EMBL/GenBank/DDBJ databases">
        <title>Draft genome sequence of Spirulina subsalsa with high tolerance to salinity and hype-accumulation of phycocyanin.</title>
        <authorList>
            <person name="Pei H."/>
            <person name="Jiang L."/>
        </authorList>
    </citation>
    <scope>NUCLEOTIDE SEQUENCE [LARGE SCALE GENOMIC DNA]</scope>
    <source>
        <strain evidence="2 3">FACHB-351</strain>
    </source>
</reference>
<dbReference type="InterPro" id="IPR012337">
    <property type="entry name" value="RNaseH-like_sf"/>
</dbReference>
<proteinExistence type="predicted"/>
<gene>
    <name evidence="2" type="ORF">K4A83_12555</name>
</gene>
<comment type="caution">
    <text evidence="2">The sequence shown here is derived from an EMBL/GenBank/DDBJ whole genome shotgun (WGS) entry which is preliminary data.</text>
</comment>
<dbReference type="RefSeq" id="WP_265264925.1">
    <property type="nucleotide sequence ID" value="NZ_JAIHOM010000056.1"/>
</dbReference>
<dbReference type="SUPFAM" id="SSF53098">
    <property type="entry name" value="Ribonuclease H-like"/>
    <property type="match status" value="1"/>
</dbReference>
<dbReference type="InterPro" id="IPR019993">
    <property type="entry name" value="RecB_nuclease_TM0106_put"/>
</dbReference>
<evidence type="ECO:0000313" key="2">
    <source>
        <dbReference type="EMBL" id="MCW6037092.1"/>
    </source>
</evidence>
<accession>A0ABT3L7D5</accession>